<dbReference type="KEGG" id="lve:103083427"/>
<feature type="compositionally biased region" description="Basic residues" evidence="1">
    <location>
        <begin position="319"/>
        <end position="328"/>
    </location>
</feature>
<name>A0A340XWH3_LIPVE</name>
<accession>A0A340XWH3</accession>
<sequence>MSRKPGFCSSLEDAPLAAFLTSALGACVLRLERPLLLKHRWCNAADTEISQEMLGNRRGQNPVAGQPLWSLRRQGTAMPSAVLTLDHASSSKLCPAPTLGAAEDTGWTGLGPVGLDWVRLDWLGSGWTGLDQVGLDWVRLDWIGSGWTGLGPVGLDWVRLDWLGSGWTGLDQVGLDWVRLDWIGSGWTGLGPVGLDWVRLDWLGSGWTGLDQVGLDWVRLDWIGYETTQALGETGVSSCRSKFTGLVPSPFPREKRLVELGPLARLDEDGADPRESLVEDQASWPLLFGRMEVGEPDEGRAGKPRHRHQDPRASVRSRWVMRPRRAMHSRFPESGVCVDKSRGTNSLRPPKPRPSRLSTRLRYYWQTRQVQAPGPQEPGDEPGLGEPRVPTPPGQRSGFQVLKEDRAGESLEYPPRPPDRRGREEGGRKGKDTPETPCQAWHLSGFQVTGGPEVWRHPRDPAPVVASSHPQPGLGPKKPGKPCLESLDRVKRADIERAKTRFTPPLPSRGKPDFRIFENIVKCGC</sequence>
<feature type="region of interest" description="Disordered" evidence="1">
    <location>
        <begin position="454"/>
        <end position="484"/>
    </location>
</feature>
<organism evidence="2 3">
    <name type="scientific">Lipotes vexillifer</name>
    <name type="common">Yangtze river dolphin</name>
    <dbReference type="NCBI Taxonomy" id="118797"/>
    <lineage>
        <taxon>Eukaryota</taxon>
        <taxon>Metazoa</taxon>
        <taxon>Chordata</taxon>
        <taxon>Craniata</taxon>
        <taxon>Vertebrata</taxon>
        <taxon>Euteleostomi</taxon>
        <taxon>Mammalia</taxon>
        <taxon>Eutheria</taxon>
        <taxon>Laurasiatheria</taxon>
        <taxon>Artiodactyla</taxon>
        <taxon>Whippomorpha</taxon>
        <taxon>Cetacea</taxon>
        <taxon>Odontoceti</taxon>
        <taxon>Lipotidae</taxon>
        <taxon>Lipotes</taxon>
    </lineage>
</organism>
<evidence type="ECO:0000313" key="2">
    <source>
        <dbReference type="Proteomes" id="UP000265300"/>
    </source>
</evidence>
<proteinExistence type="predicted"/>
<dbReference type="InParanoid" id="A0A340XWH3"/>
<dbReference type="Proteomes" id="UP000265300">
    <property type="component" value="Unplaced"/>
</dbReference>
<dbReference type="GeneID" id="103083427"/>
<keyword evidence="2" id="KW-1185">Reference proteome</keyword>
<reference evidence="3" key="1">
    <citation type="submission" date="2025-08" db="UniProtKB">
        <authorList>
            <consortium name="RefSeq"/>
        </authorList>
    </citation>
    <scope>IDENTIFICATION</scope>
</reference>
<feature type="compositionally biased region" description="Basic and acidic residues" evidence="1">
    <location>
        <begin position="417"/>
        <end position="434"/>
    </location>
</feature>
<evidence type="ECO:0000313" key="3">
    <source>
        <dbReference type="RefSeq" id="XP_007463704.1"/>
    </source>
</evidence>
<dbReference type="PROSITE" id="PS51257">
    <property type="entry name" value="PROKAR_LIPOPROTEIN"/>
    <property type="match status" value="1"/>
</dbReference>
<feature type="region of interest" description="Disordered" evidence="1">
    <location>
        <begin position="293"/>
        <end position="439"/>
    </location>
</feature>
<gene>
    <name evidence="3" type="primary">LOC103083427</name>
</gene>
<dbReference type="RefSeq" id="XP_007463704.1">
    <property type="nucleotide sequence ID" value="XM_007463642.1"/>
</dbReference>
<evidence type="ECO:0000256" key="1">
    <source>
        <dbReference type="SAM" id="MobiDB-lite"/>
    </source>
</evidence>
<dbReference type="AlphaFoldDB" id="A0A340XWH3"/>
<protein>
    <submittedName>
        <fullName evidence="3">Uncharacterized protein LOC103083427</fullName>
    </submittedName>
</protein>